<reference evidence="3" key="1">
    <citation type="submission" date="2013-09" db="EMBL/GenBank/DDBJ databases">
        <title>The Genome Sequence of Anopheles maculatus species B.</title>
        <authorList>
            <consortium name="The Broad Institute Genomics Platform"/>
            <person name="Neafsey D.E."/>
            <person name="Besansky N."/>
            <person name="Howell P."/>
            <person name="Walton C."/>
            <person name="Young S.K."/>
            <person name="Zeng Q."/>
            <person name="Gargeya S."/>
            <person name="Fitzgerald M."/>
            <person name="Haas B."/>
            <person name="Abouelleil A."/>
            <person name="Allen A.W."/>
            <person name="Alvarado L."/>
            <person name="Arachchi H.M."/>
            <person name="Berlin A.M."/>
            <person name="Chapman S.B."/>
            <person name="Gainer-Dewar J."/>
            <person name="Goldberg J."/>
            <person name="Griggs A."/>
            <person name="Gujja S."/>
            <person name="Hansen M."/>
            <person name="Howarth C."/>
            <person name="Imamovic A."/>
            <person name="Ireland A."/>
            <person name="Larimer J."/>
            <person name="McCowan C."/>
            <person name="Murphy C."/>
            <person name="Pearson M."/>
            <person name="Poon T.W."/>
            <person name="Priest M."/>
            <person name="Roberts A."/>
            <person name="Saif S."/>
            <person name="Shea T."/>
            <person name="Sisk P."/>
            <person name="Sykes S."/>
            <person name="Wortman J."/>
            <person name="Nusbaum C."/>
            <person name="Birren B."/>
        </authorList>
    </citation>
    <scope>NUCLEOTIDE SEQUENCE [LARGE SCALE GENOMIC DNA]</scope>
    <source>
        <strain evidence="3">maculatus3</strain>
    </source>
</reference>
<feature type="region of interest" description="Disordered" evidence="1">
    <location>
        <begin position="1"/>
        <end position="52"/>
    </location>
</feature>
<dbReference type="AlphaFoldDB" id="A0A182T1J8"/>
<evidence type="ECO:0000313" key="2">
    <source>
        <dbReference type="EnsemblMetazoa" id="AMAM017772-PA"/>
    </source>
</evidence>
<evidence type="ECO:0000256" key="1">
    <source>
        <dbReference type="SAM" id="MobiDB-lite"/>
    </source>
</evidence>
<proteinExistence type="predicted"/>
<feature type="compositionally biased region" description="Low complexity" evidence="1">
    <location>
        <begin position="181"/>
        <end position="190"/>
    </location>
</feature>
<dbReference type="VEuPathDB" id="VectorBase:AMAM017772"/>
<reference evidence="2" key="2">
    <citation type="submission" date="2020-05" db="UniProtKB">
        <authorList>
            <consortium name="EnsemblMetazoa"/>
        </authorList>
    </citation>
    <scope>IDENTIFICATION</scope>
    <source>
        <strain evidence="2">maculatus3</strain>
    </source>
</reference>
<name>A0A182T1J8_9DIPT</name>
<feature type="compositionally biased region" description="Low complexity" evidence="1">
    <location>
        <begin position="1"/>
        <end position="16"/>
    </location>
</feature>
<protein>
    <submittedName>
        <fullName evidence="2">Uncharacterized protein</fullName>
    </submittedName>
</protein>
<keyword evidence="3" id="KW-1185">Reference proteome</keyword>
<sequence>MRNGSPIASSASSGNSLTNDQTLFIRHYSTRQTPQLAPAPQQSSNQQAQNQADTIQQDHLYPIYENQSQLIGRPESPIYSNTNSGTIYQNYNSNSSSHQSLYSNVCVSGQPVAGETGGSNSPVHVQSQALQQATQPLYSNMIIGANKPTSVTYGEVVLRTARLGTASGTGGAVPGQRSITQGSAGQQSEGESGEEELM</sequence>
<organism evidence="2 3">
    <name type="scientific">Anopheles maculatus</name>
    <dbReference type="NCBI Taxonomy" id="74869"/>
    <lineage>
        <taxon>Eukaryota</taxon>
        <taxon>Metazoa</taxon>
        <taxon>Ecdysozoa</taxon>
        <taxon>Arthropoda</taxon>
        <taxon>Hexapoda</taxon>
        <taxon>Insecta</taxon>
        <taxon>Pterygota</taxon>
        <taxon>Neoptera</taxon>
        <taxon>Endopterygota</taxon>
        <taxon>Diptera</taxon>
        <taxon>Nematocera</taxon>
        <taxon>Culicoidea</taxon>
        <taxon>Culicidae</taxon>
        <taxon>Anophelinae</taxon>
        <taxon>Anopheles</taxon>
        <taxon>Anopheles maculatus group</taxon>
    </lineage>
</organism>
<feature type="compositionally biased region" description="Low complexity" evidence="1">
    <location>
        <begin position="38"/>
        <end position="52"/>
    </location>
</feature>
<dbReference type="Proteomes" id="UP000075901">
    <property type="component" value="Unassembled WGS sequence"/>
</dbReference>
<dbReference type="EnsemblMetazoa" id="AMAM017772-RA">
    <property type="protein sequence ID" value="AMAM017772-PA"/>
    <property type="gene ID" value="AMAM017772"/>
</dbReference>
<evidence type="ECO:0000313" key="3">
    <source>
        <dbReference type="Proteomes" id="UP000075901"/>
    </source>
</evidence>
<feature type="region of interest" description="Disordered" evidence="1">
    <location>
        <begin position="165"/>
        <end position="198"/>
    </location>
</feature>
<accession>A0A182T1J8</accession>